<feature type="binding site" evidence="12">
    <location>
        <begin position="346"/>
        <end position="347"/>
    </location>
    <ligand>
        <name>ATP</name>
        <dbReference type="ChEBI" id="CHEBI:30616"/>
    </ligand>
</feature>
<comment type="caution">
    <text evidence="15">The sequence shown here is derived from an EMBL/GenBank/DDBJ whole genome shotgun (WGS) entry which is preliminary data.</text>
</comment>
<dbReference type="Pfam" id="PF00733">
    <property type="entry name" value="Asn_synthase"/>
    <property type="match status" value="1"/>
</dbReference>
<dbReference type="PROSITE" id="PS51278">
    <property type="entry name" value="GATASE_TYPE_2"/>
    <property type="match status" value="1"/>
</dbReference>
<dbReference type="InterPro" id="IPR014729">
    <property type="entry name" value="Rossmann-like_a/b/a_fold"/>
</dbReference>
<evidence type="ECO:0000256" key="1">
    <source>
        <dbReference type="ARBA" id="ARBA00005187"/>
    </source>
</evidence>
<comment type="pathway">
    <text evidence="1">Amino-acid biosynthesis; L-asparagine biosynthesis; L-asparagine from L-aspartate (L-Gln route): step 1/1.</text>
</comment>
<evidence type="ECO:0000256" key="6">
    <source>
        <dbReference type="ARBA" id="ARBA00022741"/>
    </source>
</evidence>
<feature type="domain" description="Glutamine amidotransferase type-2" evidence="14">
    <location>
        <begin position="2"/>
        <end position="186"/>
    </location>
</feature>
<keyword evidence="6 12" id="KW-0547">Nucleotide-binding</keyword>
<dbReference type="GO" id="GO:0005524">
    <property type="term" value="F:ATP binding"/>
    <property type="evidence" value="ECO:0007669"/>
    <property type="project" value="UniProtKB-KW"/>
</dbReference>
<dbReference type="SUPFAM" id="SSF56235">
    <property type="entry name" value="N-terminal nucleophile aminohydrolases (Ntn hydrolases)"/>
    <property type="match status" value="1"/>
</dbReference>
<evidence type="ECO:0000256" key="13">
    <source>
        <dbReference type="PIRSR" id="PIRSR001589-3"/>
    </source>
</evidence>
<reference evidence="15 16" key="1">
    <citation type="submission" date="2019-02" db="EMBL/GenBank/DDBJ databases">
        <title>Apibacter muscae sp. nov.: a novel member of the house fly microbiota.</title>
        <authorList>
            <person name="Park R."/>
        </authorList>
    </citation>
    <scope>NUCLEOTIDE SEQUENCE [LARGE SCALE GENOMIC DNA]</scope>
    <source>
        <strain evidence="15 16">AL1</strain>
    </source>
</reference>
<dbReference type="RefSeq" id="WP_146263163.1">
    <property type="nucleotide sequence ID" value="NZ_SELG01000042.1"/>
</dbReference>
<dbReference type="GO" id="GO:0004066">
    <property type="term" value="F:asparagine synthase (glutamine-hydrolyzing) activity"/>
    <property type="evidence" value="ECO:0007669"/>
    <property type="project" value="UniProtKB-EC"/>
</dbReference>
<dbReference type="InterPro" id="IPR050795">
    <property type="entry name" value="Asn_Synthetase"/>
</dbReference>
<evidence type="ECO:0000256" key="10">
    <source>
        <dbReference type="ARBA" id="ARBA00048741"/>
    </source>
</evidence>
<proteinExistence type="inferred from homology"/>
<evidence type="ECO:0000256" key="2">
    <source>
        <dbReference type="ARBA" id="ARBA00005752"/>
    </source>
</evidence>
<keyword evidence="8 11" id="KW-0061">Asparagine biosynthesis</keyword>
<organism evidence="15 16">
    <name type="scientific">Apibacter muscae</name>
    <dbReference type="NCBI Taxonomy" id="2509004"/>
    <lineage>
        <taxon>Bacteria</taxon>
        <taxon>Pseudomonadati</taxon>
        <taxon>Bacteroidota</taxon>
        <taxon>Flavobacteriia</taxon>
        <taxon>Flavobacteriales</taxon>
        <taxon>Weeksellaceae</taxon>
        <taxon>Apibacter</taxon>
    </lineage>
</organism>
<dbReference type="FunFam" id="3.40.50.620:FF:000031">
    <property type="entry name" value="Asparagine synthase B"/>
    <property type="match status" value="1"/>
</dbReference>
<keyword evidence="4 15" id="KW-0436">Ligase</keyword>
<gene>
    <name evidence="15" type="ORF">ETU09_09390</name>
</gene>
<evidence type="ECO:0000256" key="11">
    <source>
        <dbReference type="PIRSR" id="PIRSR001589-1"/>
    </source>
</evidence>
<dbReference type="InterPro" id="IPR006426">
    <property type="entry name" value="Asn_synth_AEB"/>
</dbReference>
<dbReference type="CDD" id="cd00712">
    <property type="entry name" value="AsnB"/>
    <property type="match status" value="1"/>
</dbReference>
<evidence type="ECO:0000256" key="4">
    <source>
        <dbReference type="ARBA" id="ARBA00022598"/>
    </source>
</evidence>
<dbReference type="PIRSF" id="PIRSF001589">
    <property type="entry name" value="Asn_synthetase_glu-h"/>
    <property type="match status" value="1"/>
</dbReference>
<feature type="site" description="Important for beta-aspartyl-AMP intermediate formation" evidence="13">
    <location>
        <position position="348"/>
    </location>
</feature>
<dbReference type="InterPro" id="IPR017932">
    <property type="entry name" value="GATase_2_dom"/>
</dbReference>
<dbReference type="EMBL" id="SELH01000025">
    <property type="protein sequence ID" value="TWP26765.1"/>
    <property type="molecule type" value="Genomic_DNA"/>
</dbReference>
<dbReference type="NCBIfam" id="TIGR01536">
    <property type="entry name" value="asn_synth_AEB"/>
    <property type="match status" value="1"/>
</dbReference>
<dbReference type="Gene3D" id="3.40.50.620">
    <property type="entry name" value="HUPs"/>
    <property type="match status" value="1"/>
</dbReference>
<evidence type="ECO:0000256" key="12">
    <source>
        <dbReference type="PIRSR" id="PIRSR001589-2"/>
    </source>
</evidence>
<dbReference type="NCBIfam" id="NF006949">
    <property type="entry name" value="PRK09431.1"/>
    <property type="match status" value="1"/>
</dbReference>
<keyword evidence="9 11" id="KW-0315">Glutamine amidotransferase</keyword>
<keyword evidence="7 12" id="KW-0067">ATP-binding</keyword>
<evidence type="ECO:0000256" key="8">
    <source>
        <dbReference type="ARBA" id="ARBA00022888"/>
    </source>
</evidence>
<dbReference type="AlphaFoldDB" id="A0A563D986"/>
<feature type="active site" description="For GATase activity" evidence="11">
    <location>
        <position position="2"/>
    </location>
</feature>
<accession>A0A563D986</accession>
<dbReference type="Proteomes" id="UP000319499">
    <property type="component" value="Unassembled WGS sequence"/>
</dbReference>
<evidence type="ECO:0000256" key="9">
    <source>
        <dbReference type="ARBA" id="ARBA00022962"/>
    </source>
</evidence>
<dbReference type="OrthoDB" id="9763290at2"/>
<dbReference type="PANTHER" id="PTHR11772">
    <property type="entry name" value="ASPARAGINE SYNTHETASE"/>
    <property type="match status" value="1"/>
</dbReference>
<dbReference type="CDD" id="cd01991">
    <property type="entry name" value="Asn_synthase_B_C"/>
    <property type="match status" value="1"/>
</dbReference>
<evidence type="ECO:0000313" key="15">
    <source>
        <dbReference type="EMBL" id="TWP26765.1"/>
    </source>
</evidence>
<dbReference type="InterPro" id="IPR033738">
    <property type="entry name" value="AsnB_N"/>
</dbReference>
<feature type="binding site" evidence="12">
    <location>
        <position position="233"/>
    </location>
    <ligand>
        <name>ATP</name>
        <dbReference type="ChEBI" id="CHEBI:30616"/>
    </ligand>
</feature>
<evidence type="ECO:0000313" key="16">
    <source>
        <dbReference type="Proteomes" id="UP000319499"/>
    </source>
</evidence>
<feature type="binding site" evidence="12">
    <location>
        <position position="99"/>
    </location>
    <ligand>
        <name>L-glutamine</name>
        <dbReference type="ChEBI" id="CHEBI:58359"/>
    </ligand>
</feature>
<dbReference type="GO" id="GO:0005829">
    <property type="term" value="C:cytosol"/>
    <property type="evidence" value="ECO:0007669"/>
    <property type="project" value="TreeGrafter"/>
</dbReference>
<protein>
    <recommendedName>
        <fullName evidence="3">asparagine synthase (glutamine-hydrolyzing)</fullName>
        <ecNumber evidence="3">6.3.5.4</ecNumber>
    </recommendedName>
</protein>
<dbReference type="Pfam" id="PF13537">
    <property type="entry name" value="GATase_7"/>
    <property type="match status" value="1"/>
</dbReference>
<evidence type="ECO:0000256" key="7">
    <source>
        <dbReference type="ARBA" id="ARBA00022840"/>
    </source>
</evidence>
<dbReference type="InterPro" id="IPR029055">
    <property type="entry name" value="Ntn_hydrolases_N"/>
</dbReference>
<evidence type="ECO:0000256" key="5">
    <source>
        <dbReference type="ARBA" id="ARBA00022605"/>
    </source>
</evidence>
<name>A0A563D986_9FLAO</name>
<evidence type="ECO:0000259" key="14">
    <source>
        <dbReference type="PROSITE" id="PS51278"/>
    </source>
</evidence>
<dbReference type="InterPro" id="IPR001962">
    <property type="entry name" value="Asn_synthase"/>
</dbReference>
<dbReference type="PANTHER" id="PTHR11772:SF2">
    <property type="entry name" value="ASPARAGINE SYNTHETASE [GLUTAMINE-HYDROLYZING]"/>
    <property type="match status" value="1"/>
</dbReference>
<comment type="catalytic activity">
    <reaction evidence="10">
        <text>L-aspartate + L-glutamine + ATP + H2O = L-asparagine + L-glutamate + AMP + diphosphate + H(+)</text>
        <dbReference type="Rhea" id="RHEA:12228"/>
        <dbReference type="ChEBI" id="CHEBI:15377"/>
        <dbReference type="ChEBI" id="CHEBI:15378"/>
        <dbReference type="ChEBI" id="CHEBI:29985"/>
        <dbReference type="ChEBI" id="CHEBI:29991"/>
        <dbReference type="ChEBI" id="CHEBI:30616"/>
        <dbReference type="ChEBI" id="CHEBI:33019"/>
        <dbReference type="ChEBI" id="CHEBI:58048"/>
        <dbReference type="ChEBI" id="CHEBI:58359"/>
        <dbReference type="ChEBI" id="CHEBI:456215"/>
        <dbReference type="EC" id="6.3.5.4"/>
    </reaction>
</comment>
<feature type="binding site" evidence="12">
    <location>
        <position position="272"/>
    </location>
    <ligand>
        <name>ATP</name>
        <dbReference type="ChEBI" id="CHEBI:30616"/>
    </ligand>
</feature>
<dbReference type="GO" id="GO:0006529">
    <property type="term" value="P:asparagine biosynthetic process"/>
    <property type="evidence" value="ECO:0007669"/>
    <property type="project" value="UniProtKB-KW"/>
</dbReference>
<dbReference type="SUPFAM" id="SSF52402">
    <property type="entry name" value="Adenine nucleotide alpha hydrolases-like"/>
    <property type="match status" value="1"/>
</dbReference>
<dbReference type="Gene3D" id="3.60.20.10">
    <property type="entry name" value="Glutamine Phosphoribosylpyrophosphate, subunit 1, domain 1"/>
    <property type="match status" value="1"/>
</dbReference>
<evidence type="ECO:0000256" key="3">
    <source>
        <dbReference type="ARBA" id="ARBA00012737"/>
    </source>
</evidence>
<keyword evidence="5 11" id="KW-0028">Amino-acid biosynthesis</keyword>
<comment type="similarity">
    <text evidence="2">Belongs to the asparagine synthetase family.</text>
</comment>
<keyword evidence="16" id="KW-1185">Reference proteome</keyword>
<sequence>MCGLVGIFNIIENKQLLRYKAINMSKKLRHRGPDSSGIYFNDKAIMVHERLSIVDVSSGHQPLYDEKKNLILIANGEIYNYKELKYDLKDKYSFQTNSDCEVILALYKEKGLKLFDYISGIYAFALYDKEKNTFLIGRDHLGIIPLYIGYDEYKQLYIASELKVLEGICNDIKEFEPGSYYYSPEPIIKKWYFKDWDQYKNVKDNISDIQKIRKGLEDAVLKQTMSEVPYGVLLSGGLDSSIISAIAKKIFDEKSNDKHSPAKTNQLHSFAIGLKGAPDLIAAKKVADYIGTNHHEIHFTIEEAMDALEDVIYHIETYDVTTVRASTPMYLLARYIKSLGIKMVLSGEGSDELFGGYLYFHKAPNAKEFHEETVRKLESLHLYDCLRANKSLMAWGVEGRVPFLDQEFIDIAMNINPKDKMCGNGNIEKYILRKAFEQYLPKDILWRQKEQFSDGVGYSWIDSLKATADKKISDNQMKFAKEQFPINTPKSKEEYWFRTIFEKHFPSQAAAKTVPSIPSIACSSATALKWDKSFQNNLDPSGRAIKSIHVNAI</sequence>
<dbReference type="EC" id="6.3.5.4" evidence="3"/>